<protein>
    <submittedName>
        <fullName evidence="2">Uncharacterized protein</fullName>
    </submittedName>
</protein>
<dbReference type="STRING" id="1121393.SAMN02745216_00097"/>
<evidence type="ECO:0000256" key="1">
    <source>
        <dbReference type="SAM" id="Phobius"/>
    </source>
</evidence>
<accession>A0A1M6BXF6</accession>
<keyword evidence="1" id="KW-0812">Transmembrane</keyword>
<proteinExistence type="predicted"/>
<gene>
    <name evidence="2" type="ORF">SAMN02745216_00097</name>
</gene>
<sequence>MHPPKKLVPIMNFRQIAIALLSLLAGALVYLADRPPEATWFVQNLPFNLSLHDYAGGFLGGLGKFLPAFVHVFSFSVLTAAVLGESRIIRLNACLFWLVADTAFELGQKFPQQAVKLVPGWFSQVPILDQTSHYFMNGSYHPLDVLAGVAGAAAAYFILSITKQSHPSKQSQPINLHDQQEEGIA</sequence>
<dbReference type="EMBL" id="FQZU01000001">
    <property type="protein sequence ID" value="SHI53475.1"/>
    <property type="molecule type" value="Genomic_DNA"/>
</dbReference>
<reference evidence="3" key="1">
    <citation type="submission" date="2016-11" db="EMBL/GenBank/DDBJ databases">
        <authorList>
            <person name="Varghese N."/>
            <person name="Submissions S."/>
        </authorList>
    </citation>
    <scope>NUCLEOTIDE SEQUENCE [LARGE SCALE GENOMIC DNA]</scope>
    <source>
        <strain evidence="3">DSM 16219</strain>
    </source>
</reference>
<organism evidence="2 3">
    <name type="scientific">Desulfatibacillum alkenivorans DSM 16219</name>
    <dbReference type="NCBI Taxonomy" id="1121393"/>
    <lineage>
        <taxon>Bacteria</taxon>
        <taxon>Pseudomonadati</taxon>
        <taxon>Thermodesulfobacteriota</taxon>
        <taxon>Desulfobacteria</taxon>
        <taxon>Desulfobacterales</taxon>
        <taxon>Desulfatibacillaceae</taxon>
        <taxon>Desulfatibacillum</taxon>
    </lineage>
</organism>
<keyword evidence="1" id="KW-0472">Membrane</keyword>
<evidence type="ECO:0000313" key="2">
    <source>
        <dbReference type="EMBL" id="SHI53475.1"/>
    </source>
</evidence>
<evidence type="ECO:0000313" key="3">
    <source>
        <dbReference type="Proteomes" id="UP000183994"/>
    </source>
</evidence>
<dbReference type="Proteomes" id="UP000183994">
    <property type="component" value="Unassembled WGS sequence"/>
</dbReference>
<dbReference type="AlphaFoldDB" id="A0A1M6BXF6"/>
<name>A0A1M6BXF6_9BACT</name>
<keyword evidence="1" id="KW-1133">Transmembrane helix</keyword>
<feature type="transmembrane region" description="Helical" evidence="1">
    <location>
        <begin position="55"/>
        <end position="83"/>
    </location>
</feature>
<keyword evidence="3" id="KW-1185">Reference proteome</keyword>